<dbReference type="EMBL" id="CP060695">
    <property type="protein sequence ID" value="QNM85720.1"/>
    <property type="molecule type" value="Genomic_DNA"/>
</dbReference>
<feature type="transmembrane region" description="Helical" evidence="1">
    <location>
        <begin position="39"/>
        <end position="57"/>
    </location>
</feature>
<organism evidence="2 3">
    <name type="scientific">Polaribacter pectinis</name>
    <dbReference type="NCBI Taxonomy" id="2738844"/>
    <lineage>
        <taxon>Bacteria</taxon>
        <taxon>Pseudomonadati</taxon>
        <taxon>Bacteroidota</taxon>
        <taxon>Flavobacteriia</taxon>
        <taxon>Flavobacteriales</taxon>
        <taxon>Flavobacteriaceae</taxon>
    </lineage>
</organism>
<evidence type="ECO:0000313" key="3">
    <source>
        <dbReference type="Proteomes" id="UP000515808"/>
    </source>
</evidence>
<keyword evidence="1" id="KW-0812">Transmembrane</keyword>
<dbReference type="Proteomes" id="UP000515808">
    <property type="component" value="Chromosome"/>
</dbReference>
<keyword evidence="1" id="KW-1133">Transmembrane helix</keyword>
<sequence length="62" mass="6675">MNNRNILLIVIILFPPIISAQVVPPPMPPPPPPGLPIDGYTLVLFLIAIVYGSIKIIKDSSS</sequence>
<accession>A0A7G9LAS1</accession>
<reference evidence="2 3" key="1">
    <citation type="submission" date="2020-08" db="EMBL/GenBank/DDBJ databases">
        <title>Polaribacter sp. L12M9 isolated from gut of the Korean scallop.</title>
        <authorList>
            <person name="Jeong Y.S."/>
        </authorList>
    </citation>
    <scope>NUCLEOTIDE SEQUENCE [LARGE SCALE GENOMIC DNA]</scope>
    <source>
        <strain evidence="2 3">L12M9</strain>
    </source>
</reference>
<name>A0A7G9LAS1_9FLAO</name>
<protein>
    <submittedName>
        <fullName evidence="2">Uncharacterized protein</fullName>
    </submittedName>
</protein>
<dbReference type="AlphaFoldDB" id="A0A7G9LAS1"/>
<keyword evidence="3" id="KW-1185">Reference proteome</keyword>
<proteinExistence type="predicted"/>
<dbReference type="KEGG" id="ppec:H9W90_00930"/>
<evidence type="ECO:0000313" key="2">
    <source>
        <dbReference type="EMBL" id="QNM85720.1"/>
    </source>
</evidence>
<keyword evidence="1" id="KW-0472">Membrane</keyword>
<evidence type="ECO:0000256" key="1">
    <source>
        <dbReference type="SAM" id="Phobius"/>
    </source>
</evidence>
<gene>
    <name evidence="2" type="ORF">H9W90_00930</name>
</gene>